<comment type="caution">
    <text evidence="15">The sequence shown here is derived from an EMBL/GenBank/DDBJ whole genome shotgun (WGS) entry which is preliminary data.</text>
</comment>
<dbReference type="GO" id="GO:0005856">
    <property type="term" value="C:cytoskeleton"/>
    <property type="evidence" value="ECO:0007669"/>
    <property type="project" value="UniProtKB-SubCell"/>
</dbReference>
<keyword evidence="11" id="KW-0206">Cytoskeleton</keyword>
<dbReference type="InterPro" id="IPR048346">
    <property type="entry name" value="Sarcoglycan_N"/>
</dbReference>
<dbReference type="GO" id="GO:0005509">
    <property type="term" value="F:calcium ion binding"/>
    <property type="evidence" value="ECO:0007669"/>
    <property type="project" value="InterPro"/>
</dbReference>
<keyword evidence="13" id="KW-0732">Signal</keyword>
<reference evidence="15" key="1">
    <citation type="journal article" date="2022" name="bioRxiv">
        <title>Sequencing and chromosome-scale assembly of the giantPleurodeles waltlgenome.</title>
        <authorList>
            <person name="Brown T."/>
            <person name="Elewa A."/>
            <person name="Iarovenko S."/>
            <person name="Subramanian E."/>
            <person name="Araus A.J."/>
            <person name="Petzold A."/>
            <person name="Susuki M."/>
            <person name="Suzuki K.-i.T."/>
            <person name="Hayashi T."/>
            <person name="Toyoda A."/>
            <person name="Oliveira C."/>
            <person name="Osipova E."/>
            <person name="Leigh N.D."/>
            <person name="Simon A."/>
            <person name="Yun M.H."/>
        </authorList>
    </citation>
    <scope>NUCLEOTIDE SEQUENCE</scope>
    <source>
        <strain evidence="15">20211129_DDA</strain>
        <tissue evidence="15">Liver</tissue>
    </source>
</reference>
<comment type="similarity">
    <text evidence="4">Belongs to the sarcoglycan alpha/epsilon family.</text>
</comment>
<dbReference type="InterPro" id="IPR048347">
    <property type="entry name" value="Sarcoglycan_C"/>
</dbReference>
<dbReference type="InterPro" id="IPR015919">
    <property type="entry name" value="Cadherin-like_sf"/>
</dbReference>
<sequence length="392" mass="44426">MSAPRLWAPILAVLHGILWLASADRHVFPSAGILFVHELDRAYFLKAFPSNNGDARNDPVTFHAKLQDFPDLPRWLRYTQRSPYKNGYLYGSPLATDIGMQVIEVTAYNRYTYETVNETINFNIDSALDIQMPYIVEFLVKNHNVEEILPPDSQQRFRLSLDSLWILAQHNIINITSALDRGGRVPLPIGDRKEGVYVKVGSDVPFPDCLEAAHSQKNLERCSLGAQPALPCYDTFAMVQFRIDWCNITLDNLTGILPVETPLTPGDGVMEAGSEFNPPIESPKERDFLTDYLITLLVPLLLALLLALILSYIMCCRREGVDKRDAKTSDIQMLHHHTIHANTEELREMARGRDVPRPLSTLPMFNVRTGERRSPMPQHRDSARVPLIMAQK</sequence>
<dbReference type="GO" id="GO:0042383">
    <property type="term" value="C:sarcolemma"/>
    <property type="evidence" value="ECO:0007669"/>
    <property type="project" value="UniProtKB-SubCell"/>
</dbReference>
<keyword evidence="16" id="KW-1185">Reference proteome</keyword>
<protein>
    <recommendedName>
        <fullName evidence="14">Dystroglycan-type cadherin-like domain-containing protein</fullName>
    </recommendedName>
</protein>
<evidence type="ECO:0000256" key="1">
    <source>
        <dbReference type="ARBA" id="ARBA00002860"/>
    </source>
</evidence>
<evidence type="ECO:0000256" key="11">
    <source>
        <dbReference type="ARBA" id="ARBA00023212"/>
    </source>
</evidence>
<evidence type="ECO:0000256" key="4">
    <source>
        <dbReference type="ARBA" id="ARBA00007721"/>
    </source>
</evidence>
<dbReference type="SUPFAM" id="SSF49313">
    <property type="entry name" value="Cadherin-like"/>
    <property type="match status" value="1"/>
</dbReference>
<dbReference type="GO" id="GO:0016012">
    <property type="term" value="C:sarcoglycan complex"/>
    <property type="evidence" value="ECO:0007669"/>
    <property type="project" value="InterPro"/>
</dbReference>
<evidence type="ECO:0000256" key="3">
    <source>
        <dbReference type="ARBA" id="ARBA00004513"/>
    </source>
</evidence>
<feature type="domain" description="Dystroglycan-type cadherin-like" evidence="14">
    <location>
        <begin position="26"/>
        <end position="131"/>
    </location>
</feature>
<keyword evidence="9 12" id="KW-0472">Membrane</keyword>
<dbReference type="SMART" id="SM00736">
    <property type="entry name" value="CADG"/>
    <property type="match status" value="1"/>
</dbReference>
<comment type="subcellular location">
    <subcellularLocation>
        <location evidence="3">Cell membrane</location>
        <location evidence="3">Sarcolemma</location>
        <topology evidence="3">Single-pass membrane protein</topology>
    </subcellularLocation>
    <subcellularLocation>
        <location evidence="2">Cytoplasm</location>
        <location evidence="2">Cytoskeleton</location>
    </subcellularLocation>
</comment>
<feature type="signal peptide" evidence="13">
    <location>
        <begin position="1"/>
        <end position="23"/>
    </location>
</feature>
<gene>
    <name evidence="15" type="ORF">NDU88_002734</name>
</gene>
<evidence type="ECO:0000256" key="7">
    <source>
        <dbReference type="ARBA" id="ARBA00022692"/>
    </source>
</evidence>
<evidence type="ECO:0000256" key="12">
    <source>
        <dbReference type="SAM" id="Phobius"/>
    </source>
</evidence>
<dbReference type="InterPro" id="IPR006644">
    <property type="entry name" value="Cadg"/>
</dbReference>
<dbReference type="EMBL" id="JANPWB010000010">
    <property type="protein sequence ID" value="KAJ1136317.1"/>
    <property type="molecule type" value="Genomic_DNA"/>
</dbReference>
<evidence type="ECO:0000259" key="14">
    <source>
        <dbReference type="SMART" id="SM00736"/>
    </source>
</evidence>
<dbReference type="PANTHER" id="PTHR10132">
    <property type="entry name" value="ALPHA-/EPSILON-SARCOGLYCAN FAMILY MEMBER"/>
    <property type="match status" value="1"/>
</dbReference>
<feature type="chain" id="PRO_5044000904" description="Dystroglycan-type cadherin-like domain-containing protein" evidence="13">
    <location>
        <begin position="24"/>
        <end position="392"/>
    </location>
</feature>
<dbReference type="AlphaFoldDB" id="A0AAV7Q6W7"/>
<evidence type="ECO:0000256" key="5">
    <source>
        <dbReference type="ARBA" id="ARBA00022475"/>
    </source>
</evidence>
<evidence type="ECO:0000256" key="10">
    <source>
        <dbReference type="ARBA" id="ARBA00023180"/>
    </source>
</evidence>
<feature type="transmembrane region" description="Helical" evidence="12">
    <location>
        <begin position="292"/>
        <end position="314"/>
    </location>
</feature>
<evidence type="ECO:0000256" key="6">
    <source>
        <dbReference type="ARBA" id="ARBA00022490"/>
    </source>
</evidence>
<keyword evidence="5" id="KW-1003">Cell membrane</keyword>
<evidence type="ECO:0000256" key="13">
    <source>
        <dbReference type="SAM" id="SignalP"/>
    </source>
</evidence>
<evidence type="ECO:0000313" key="15">
    <source>
        <dbReference type="EMBL" id="KAJ1136317.1"/>
    </source>
</evidence>
<dbReference type="Pfam" id="PF05510">
    <property type="entry name" value="Sarcoglycan_2"/>
    <property type="match status" value="1"/>
</dbReference>
<name>A0AAV7Q6W7_PLEWA</name>
<organism evidence="15 16">
    <name type="scientific">Pleurodeles waltl</name>
    <name type="common">Iberian ribbed newt</name>
    <dbReference type="NCBI Taxonomy" id="8319"/>
    <lineage>
        <taxon>Eukaryota</taxon>
        <taxon>Metazoa</taxon>
        <taxon>Chordata</taxon>
        <taxon>Craniata</taxon>
        <taxon>Vertebrata</taxon>
        <taxon>Euteleostomi</taxon>
        <taxon>Amphibia</taxon>
        <taxon>Batrachia</taxon>
        <taxon>Caudata</taxon>
        <taxon>Salamandroidea</taxon>
        <taxon>Salamandridae</taxon>
        <taxon>Pleurodelinae</taxon>
        <taxon>Pleurodeles</taxon>
    </lineage>
</organism>
<dbReference type="PANTHER" id="PTHR10132:SF16">
    <property type="entry name" value="ALPHA-SARCOGLYCAN"/>
    <property type="match status" value="1"/>
</dbReference>
<keyword evidence="6" id="KW-0963">Cytoplasm</keyword>
<keyword evidence="8 12" id="KW-1133">Transmembrane helix</keyword>
<proteinExistence type="inferred from homology"/>
<evidence type="ECO:0000256" key="9">
    <source>
        <dbReference type="ARBA" id="ARBA00023136"/>
    </source>
</evidence>
<evidence type="ECO:0000256" key="2">
    <source>
        <dbReference type="ARBA" id="ARBA00004245"/>
    </source>
</evidence>
<dbReference type="InterPro" id="IPR008908">
    <property type="entry name" value="Sarcoglycan_alpha/epsilon"/>
</dbReference>
<evidence type="ECO:0000256" key="8">
    <source>
        <dbReference type="ARBA" id="ARBA00022989"/>
    </source>
</evidence>
<dbReference type="Pfam" id="PF20989">
    <property type="entry name" value="Sarcoglycan_2_C"/>
    <property type="match status" value="1"/>
</dbReference>
<keyword evidence="7 12" id="KW-0812">Transmembrane</keyword>
<accession>A0AAV7Q6W7</accession>
<evidence type="ECO:0000313" key="16">
    <source>
        <dbReference type="Proteomes" id="UP001066276"/>
    </source>
</evidence>
<dbReference type="Proteomes" id="UP001066276">
    <property type="component" value="Chromosome 6"/>
</dbReference>
<comment type="function">
    <text evidence="1">Component of the sarcoglycan complex, a subcomplex of the dystrophin-glycoprotein complex which forms a link between the F-actin cytoskeleton and the extracellular matrix.</text>
</comment>
<keyword evidence="10" id="KW-0325">Glycoprotein</keyword>